<sequence length="288" mass="29828">MVLKVGHELLRVLGDAAANDEQVGGEEHLNVVEVAVQALTVLLPGQLVHLAGTRGSLRLGVVAVNLQVTQLGVRDQHAVVDEGGADAGAQGDDSNQTVTVTALTVGCLSQTGCVSIVETVDGTAAQRLAHDLLQVGVNPGIVHVSCGEDHAVLHHCGEVDADSGLGIRCQVATLQLVDYAAYNLSHSGGGCGLGGVNAETVRNEVTGAQVDDAALNAGASNVHTNLQVLGGGFGQVVDEAGLSVVSHDFLSFLRLSGGTYLRYRVIMNRWSGRLAVKLRCLRQQLRAG</sequence>
<dbReference type="Proteomes" id="UP000001883">
    <property type="component" value="Chromosome"/>
</dbReference>
<reference evidence="1 2" key="3">
    <citation type="journal article" date="2010" name="Sequencing">
        <title>Complete Genome Sequence of Rothia mucilaginosa DY-18: A Clinical Isolate with Dense Meshwork-Like Structures from a Persistent Apical Periodontitis Lesion.</title>
        <authorList>
            <person name="Yamane K."/>
            <person name="Nambu T."/>
            <person name="Yamanaka T."/>
            <person name="Mashimo C."/>
            <person name="Sugimori C."/>
            <person name="Leung K.-P."/>
            <person name="Fukushima H."/>
        </authorList>
    </citation>
    <scope>NUCLEOTIDE SEQUENCE [LARGE SCALE GENOMIC DNA]</scope>
    <source>
        <strain evidence="1 2">DY-18</strain>
    </source>
</reference>
<keyword evidence="2" id="KW-1185">Reference proteome</keyword>
<gene>
    <name evidence="1" type="ordered locus">RMDY18_13270</name>
</gene>
<name>D2NU33_ROTMD</name>
<organism evidence="1 2">
    <name type="scientific">Rothia mucilaginosa (strain DY-18)</name>
    <name type="common">Stomatococcus mucilaginosus</name>
    <dbReference type="NCBI Taxonomy" id="680646"/>
    <lineage>
        <taxon>Bacteria</taxon>
        <taxon>Bacillati</taxon>
        <taxon>Actinomycetota</taxon>
        <taxon>Actinomycetes</taxon>
        <taxon>Micrococcales</taxon>
        <taxon>Micrococcaceae</taxon>
        <taxon>Rothia</taxon>
    </lineage>
</organism>
<reference evidence="1 2" key="2">
    <citation type="journal article" date="2010" name="J Osaka Dent Univ">
        <title>Isolation and identification of Rothia mucilaginosa from persistent apical periodontitis lesions.</title>
        <authorList>
            <person name="Yamane K."/>
            <person name="Yoshida M."/>
            <person name="Fujihira T."/>
            <person name="Baba T."/>
            <person name="Tsuji N."/>
            <person name="Hayashi H."/>
            <person name="Sugimori C."/>
            <person name="Yamanaka T."/>
            <person name="Mashimo C."/>
            <person name="Nambu T."/>
            <person name="Kawai H."/>
            <person name="Fukushima H."/>
        </authorList>
    </citation>
    <scope>NUCLEOTIDE SEQUENCE [LARGE SCALE GENOMIC DNA]</scope>
    <source>
        <strain evidence="1 2">DY-18</strain>
    </source>
</reference>
<proteinExistence type="predicted"/>
<dbReference type="HOGENOM" id="CLU_966070_0_0_11"/>
<dbReference type="eggNOG" id="ENOG502ZKEJ">
    <property type="taxonomic scope" value="Bacteria"/>
</dbReference>
<protein>
    <submittedName>
        <fullName evidence="1">Acyl-CoA synthetase</fullName>
    </submittedName>
</protein>
<dbReference type="KEGG" id="rmu:RMDY18_13270"/>
<evidence type="ECO:0000313" key="2">
    <source>
        <dbReference type="Proteomes" id="UP000001883"/>
    </source>
</evidence>
<dbReference type="AlphaFoldDB" id="D2NU33"/>
<dbReference type="EMBL" id="AP011540">
    <property type="protein sequence ID" value="BAI65159.1"/>
    <property type="molecule type" value="Genomic_DNA"/>
</dbReference>
<reference evidence="2" key="1">
    <citation type="submission" date="2009-07" db="EMBL/GenBank/DDBJ databases">
        <title>Complete genome sequence of Rothia mucilaginosa DJ.</title>
        <authorList>
            <person name="Yamane K."/>
            <person name="Nambu T."/>
            <person name="Mashimo C."/>
            <person name="Sugimori C."/>
            <person name="Yamanaka T."/>
            <person name="Leung K."/>
            <person name="Fukushima H."/>
        </authorList>
    </citation>
    <scope>NUCLEOTIDE SEQUENCE [LARGE SCALE GENOMIC DNA]</scope>
    <source>
        <strain evidence="2">DY-18</strain>
    </source>
</reference>
<accession>D2NU33</accession>
<evidence type="ECO:0000313" key="1">
    <source>
        <dbReference type="EMBL" id="BAI65159.1"/>
    </source>
</evidence>